<accession>A0A0G4P901</accession>
<protein>
    <submittedName>
        <fullName evidence="1">Str. FM013</fullName>
    </submittedName>
</protein>
<evidence type="ECO:0000313" key="1">
    <source>
        <dbReference type="EMBL" id="CRL22754.1"/>
    </source>
</evidence>
<sequence>MVYSNGHSLSTDVIHTRYGIAGQTQLIAGKPTHQ</sequence>
<name>A0A0G4P901_PENC3</name>
<dbReference type="AlphaFoldDB" id="A0A0G4P901"/>
<dbReference type="Proteomes" id="UP000053732">
    <property type="component" value="Unassembled WGS sequence"/>
</dbReference>
<evidence type="ECO:0000313" key="2">
    <source>
        <dbReference type="Proteomes" id="UP000053732"/>
    </source>
</evidence>
<reference evidence="1 2" key="1">
    <citation type="journal article" date="2014" name="Nat. Commun.">
        <title>Multiple recent horizontal transfers of a large genomic region in cheese making fungi.</title>
        <authorList>
            <person name="Cheeseman K."/>
            <person name="Ropars J."/>
            <person name="Renault P."/>
            <person name="Dupont J."/>
            <person name="Gouzy J."/>
            <person name="Branca A."/>
            <person name="Abraham A.L."/>
            <person name="Ceppi M."/>
            <person name="Conseiller E."/>
            <person name="Debuchy R."/>
            <person name="Malagnac F."/>
            <person name="Goarin A."/>
            <person name="Silar P."/>
            <person name="Lacoste S."/>
            <person name="Sallet E."/>
            <person name="Bensimon A."/>
            <person name="Giraud T."/>
            <person name="Brygoo Y."/>
        </authorList>
    </citation>
    <scope>NUCLEOTIDE SEQUENCE [LARGE SCALE GENOMIC DNA]</scope>
    <source>
        <strain evidence="2">FM 013</strain>
    </source>
</reference>
<keyword evidence="2" id="KW-1185">Reference proteome</keyword>
<organism evidence="1 2">
    <name type="scientific">Penicillium camemberti (strain FM 013)</name>
    <dbReference type="NCBI Taxonomy" id="1429867"/>
    <lineage>
        <taxon>Eukaryota</taxon>
        <taxon>Fungi</taxon>
        <taxon>Dikarya</taxon>
        <taxon>Ascomycota</taxon>
        <taxon>Pezizomycotina</taxon>
        <taxon>Eurotiomycetes</taxon>
        <taxon>Eurotiomycetidae</taxon>
        <taxon>Eurotiales</taxon>
        <taxon>Aspergillaceae</taxon>
        <taxon>Penicillium</taxon>
    </lineage>
</organism>
<dbReference type="EMBL" id="HG793141">
    <property type="protein sequence ID" value="CRL22754.1"/>
    <property type="molecule type" value="Genomic_DNA"/>
</dbReference>
<proteinExistence type="predicted"/>
<gene>
    <name evidence="1" type="ORF">PCAMFM013_S008g000183</name>
</gene>